<protein>
    <submittedName>
        <fullName evidence="1">227_t:CDS:1</fullName>
    </submittedName>
</protein>
<keyword evidence="2" id="KW-1185">Reference proteome</keyword>
<evidence type="ECO:0000313" key="2">
    <source>
        <dbReference type="Proteomes" id="UP000789702"/>
    </source>
</evidence>
<name>A0ACA9KK64_9GLOM</name>
<comment type="caution">
    <text evidence="1">The sequence shown here is derived from an EMBL/GenBank/DDBJ whole genome shotgun (WGS) entry which is preliminary data.</text>
</comment>
<feature type="non-terminal residue" evidence="1">
    <location>
        <position position="1"/>
    </location>
</feature>
<accession>A0ACA9KK64</accession>
<proteinExistence type="predicted"/>
<sequence>EGHNLRVLTQIYFALGNFGEALKNLNECLNFEPYNDLGLILRGIIHYKMENFELH</sequence>
<organism evidence="1 2">
    <name type="scientific">Dentiscutata heterogama</name>
    <dbReference type="NCBI Taxonomy" id="1316150"/>
    <lineage>
        <taxon>Eukaryota</taxon>
        <taxon>Fungi</taxon>
        <taxon>Fungi incertae sedis</taxon>
        <taxon>Mucoromycota</taxon>
        <taxon>Glomeromycotina</taxon>
        <taxon>Glomeromycetes</taxon>
        <taxon>Diversisporales</taxon>
        <taxon>Gigasporaceae</taxon>
        <taxon>Dentiscutata</taxon>
    </lineage>
</organism>
<evidence type="ECO:0000313" key="1">
    <source>
        <dbReference type="EMBL" id="CAG8476519.1"/>
    </source>
</evidence>
<reference evidence="1" key="1">
    <citation type="submission" date="2021-06" db="EMBL/GenBank/DDBJ databases">
        <authorList>
            <person name="Kallberg Y."/>
            <person name="Tangrot J."/>
            <person name="Rosling A."/>
        </authorList>
    </citation>
    <scope>NUCLEOTIDE SEQUENCE</scope>
    <source>
        <strain evidence="1">IL203A</strain>
    </source>
</reference>
<dbReference type="EMBL" id="CAJVPU010001280">
    <property type="protein sequence ID" value="CAG8476519.1"/>
    <property type="molecule type" value="Genomic_DNA"/>
</dbReference>
<gene>
    <name evidence="1" type="ORF">DHETER_LOCUS1943</name>
</gene>
<dbReference type="Proteomes" id="UP000789702">
    <property type="component" value="Unassembled WGS sequence"/>
</dbReference>